<evidence type="ECO:0000256" key="1">
    <source>
        <dbReference type="SAM" id="MobiDB-lite"/>
    </source>
</evidence>
<comment type="caution">
    <text evidence="2">The sequence shown here is derived from an EMBL/GenBank/DDBJ whole genome shotgun (WGS) entry which is preliminary data.</text>
</comment>
<evidence type="ECO:0000313" key="2">
    <source>
        <dbReference type="EMBL" id="KAF9807384.1"/>
    </source>
</evidence>
<feature type="region of interest" description="Disordered" evidence="1">
    <location>
        <begin position="288"/>
        <end position="317"/>
    </location>
</feature>
<dbReference type="Proteomes" id="UP000639403">
    <property type="component" value="Unassembled WGS sequence"/>
</dbReference>
<reference evidence="2" key="2">
    <citation type="journal article" name="Front. Microbiol.">
        <title>Degradative Capacity of Two Strains of Rhodonia placenta: From Phenotype to Genotype.</title>
        <authorList>
            <person name="Kolle M."/>
            <person name="Horta M.A.C."/>
            <person name="Nowrousian M."/>
            <person name="Ohm R.A."/>
            <person name="Benz J.P."/>
            <person name="Pilgard A."/>
        </authorList>
    </citation>
    <scope>NUCLEOTIDE SEQUENCE</scope>
    <source>
        <strain evidence="2">FPRL280</strain>
    </source>
</reference>
<feature type="region of interest" description="Disordered" evidence="1">
    <location>
        <begin position="225"/>
        <end position="254"/>
    </location>
</feature>
<dbReference type="AlphaFoldDB" id="A0A8H7NWJ5"/>
<organism evidence="2 3">
    <name type="scientific">Rhodonia placenta</name>
    <dbReference type="NCBI Taxonomy" id="104341"/>
    <lineage>
        <taxon>Eukaryota</taxon>
        <taxon>Fungi</taxon>
        <taxon>Dikarya</taxon>
        <taxon>Basidiomycota</taxon>
        <taxon>Agaricomycotina</taxon>
        <taxon>Agaricomycetes</taxon>
        <taxon>Polyporales</taxon>
        <taxon>Adustoporiaceae</taxon>
        <taxon>Rhodonia</taxon>
    </lineage>
</organism>
<dbReference type="EMBL" id="JADOXO010000278">
    <property type="protein sequence ID" value="KAF9807384.1"/>
    <property type="molecule type" value="Genomic_DNA"/>
</dbReference>
<name>A0A8H7NWJ5_9APHY</name>
<protein>
    <submittedName>
        <fullName evidence="2">Uncharacterized protein</fullName>
    </submittedName>
</protein>
<evidence type="ECO:0000313" key="3">
    <source>
        <dbReference type="Proteomes" id="UP000639403"/>
    </source>
</evidence>
<reference evidence="2" key="1">
    <citation type="submission" date="2020-11" db="EMBL/GenBank/DDBJ databases">
        <authorList>
            <person name="Koelle M."/>
            <person name="Horta M.A.C."/>
            <person name="Nowrousian M."/>
            <person name="Ohm R.A."/>
            <person name="Benz P."/>
            <person name="Pilgard A."/>
        </authorList>
    </citation>
    <scope>NUCLEOTIDE SEQUENCE</scope>
    <source>
        <strain evidence="2">FPRL280</strain>
    </source>
</reference>
<accession>A0A8H7NWJ5</accession>
<proteinExistence type="predicted"/>
<gene>
    <name evidence="2" type="ORF">IEO21_08240</name>
</gene>
<sequence>MSSSWDVYAEQLFRLGHGYPLWDPEPTKHGEVLIGDVGFINEGAFYRLFNATVAADDSLNRYGVPDGYEPFELGTDYARITRQSDLPAGPLCSQTIKCIDASAQVVDVIHRHGSGGGLSFQCTDEQGAVLITKEPIDRDALLPNRWMVKYMRQHYYSWYVFATEVQGLMLDKDDIIFVRGWAKTADWTAAAFMQQGRAAQLSFNGNFGFQANASLSVSVSEGASPILQQNSGPRERRGPVSVPSGKRHRTGSAHRVGPVRDQCVFLQYYKLKVRFGLWPTVLKAAAGPHNLPQQPDDGDDGPMLDIQSTASDDDDDCIESVPEQNKVCQSYLGSALVRMVIGGFASVMIPSTRL</sequence>